<evidence type="ECO:0008006" key="4">
    <source>
        <dbReference type="Google" id="ProtNLM"/>
    </source>
</evidence>
<dbReference type="AlphaFoldDB" id="A0A512H5H9"/>
<dbReference type="Proteomes" id="UP000321567">
    <property type="component" value="Unassembled WGS sequence"/>
</dbReference>
<protein>
    <recommendedName>
        <fullName evidence="4">DUF4136 domain-containing protein</fullName>
    </recommendedName>
</protein>
<comment type="caution">
    <text evidence="2">The sequence shown here is derived from an EMBL/GenBank/DDBJ whole genome shotgun (WGS) entry which is preliminary data.</text>
</comment>
<keyword evidence="3" id="KW-1185">Reference proteome</keyword>
<evidence type="ECO:0000313" key="3">
    <source>
        <dbReference type="Proteomes" id="UP000321567"/>
    </source>
</evidence>
<feature type="region of interest" description="Disordered" evidence="1">
    <location>
        <begin position="181"/>
        <end position="209"/>
    </location>
</feature>
<name>A0A512H5H9_9PROT</name>
<proteinExistence type="predicted"/>
<gene>
    <name evidence="2" type="ORF">ROR02_08660</name>
</gene>
<reference evidence="2 3" key="1">
    <citation type="submission" date="2019-07" db="EMBL/GenBank/DDBJ databases">
        <title>Whole genome shotgun sequence of Rhodospirillum oryzae NBRC 107573.</title>
        <authorList>
            <person name="Hosoyama A."/>
            <person name="Uohara A."/>
            <person name="Ohji S."/>
            <person name="Ichikawa N."/>
        </authorList>
    </citation>
    <scope>NUCLEOTIDE SEQUENCE [LARGE SCALE GENOMIC DNA]</scope>
    <source>
        <strain evidence="2 3">NBRC 107573</strain>
    </source>
</reference>
<accession>A0A512H5H9</accession>
<sequence>MLLALGTALALAACADSEVAPGPIEVSRSHVLPATPPPTTFAIVPASQAQAADPAFRAAANLVAAYLERLGHRRTVGGTAAHAAWRVGVEATMGGGATAEAGLIYGFSWQAPGPQVLGGGHAQQAAAPAPGGAIPKTLAVTITADNRTVYQGRATMTDPSPDLMGALAPLARALLDTFPGPVTPSAGAAPRGAASPGTSPPGASLSIRR</sequence>
<evidence type="ECO:0000313" key="2">
    <source>
        <dbReference type="EMBL" id="GEO80735.1"/>
    </source>
</evidence>
<feature type="compositionally biased region" description="Low complexity" evidence="1">
    <location>
        <begin position="184"/>
        <end position="209"/>
    </location>
</feature>
<dbReference type="EMBL" id="BJZO01000015">
    <property type="protein sequence ID" value="GEO80735.1"/>
    <property type="molecule type" value="Genomic_DNA"/>
</dbReference>
<evidence type="ECO:0000256" key="1">
    <source>
        <dbReference type="SAM" id="MobiDB-lite"/>
    </source>
</evidence>
<organism evidence="2 3">
    <name type="scientific">Pararhodospirillum oryzae</name>
    <dbReference type="NCBI Taxonomy" id="478448"/>
    <lineage>
        <taxon>Bacteria</taxon>
        <taxon>Pseudomonadati</taxon>
        <taxon>Pseudomonadota</taxon>
        <taxon>Alphaproteobacteria</taxon>
        <taxon>Rhodospirillales</taxon>
        <taxon>Rhodospirillaceae</taxon>
        <taxon>Pararhodospirillum</taxon>
    </lineage>
</organism>